<gene>
    <name evidence="1" type="ORF">QJ036_03505</name>
</gene>
<dbReference type="InterPro" id="IPR041881">
    <property type="entry name" value="PqqD_sf"/>
</dbReference>
<dbReference type="RefSeq" id="WP_283230050.1">
    <property type="nucleotide sequence ID" value="NZ_JASGBQ010000003.1"/>
</dbReference>
<name>A0AAP4F0A5_9FIRM</name>
<evidence type="ECO:0000313" key="1">
    <source>
        <dbReference type="EMBL" id="MDI9241543.1"/>
    </source>
</evidence>
<sequence length="94" mass="10605">MKIDREFVLREIAGDYVIIPTGKTVLEFNGLITVNEVGVSLWNMLQNEITFDELVQGILDEYDVEESVAREDIQEFLDKLVDGGILTKDGNDAK</sequence>
<comment type="caution">
    <text evidence="1">The sequence shown here is derived from an EMBL/GenBank/DDBJ whole genome shotgun (WGS) entry which is preliminary data.</text>
</comment>
<dbReference type="Pfam" id="PF05402">
    <property type="entry name" value="PqqD"/>
    <property type="match status" value="1"/>
</dbReference>
<accession>A0AAP4F0A5</accession>
<reference evidence="1 2" key="1">
    <citation type="submission" date="2023-05" db="EMBL/GenBank/DDBJ databases">
        <title>[ruminococcus] sp. nov., isolated from a pig farm feces dump.</title>
        <authorList>
            <person name="Chang Y.-H."/>
        </authorList>
    </citation>
    <scope>NUCLEOTIDE SEQUENCE [LARGE SCALE GENOMIC DNA]</scope>
    <source>
        <strain evidence="1 2">YH-rum2234</strain>
    </source>
</reference>
<dbReference type="Gene3D" id="1.10.10.1150">
    <property type="entry name" value="Coenzyme PQQ synthesis protein D (PqqD)"/>
    <property type="match status" value="1"/>
</dbReference>
<evidence type="ECO:0000313" key="2">
    <source>
        <dbReference type="Proteomes" id="UP001300383"/>
    </source>
</evidence>
<dbReference type="Proteomes" id="UP001300383">
    <property type="component" value="Unassembled WGS sequence"/>
</dbReference>
<dbReference type="AlphaFoldDB" id="A0AAP4F0A5"/>
<dbReference type="InterPro" id="IPR008792">
    <property type="entry name" value="PQQD"/>
</dbReference>
<dbReference type="EMBL" id="JASGBQ010000003">
    <property type="protein sequence ID" value="MDI9241543.1"/>
    <property type="molecule type" value="Genomic_DNA"/>
</dbReference>
<protein>
    <submittedName>
        <fullName evidence="1">PqqD family protein</fullName>
    </submittedName>
</protein>
<keyword evidence="2" id="KW-1185">Reference proteome</keyword>
<organism evidence="1 2">
    <name type="scientific">Fusibacillus kribbianus</name>
    <dbReference type="NCBI Taxonomy" id="3044208"/>
    <lineage>
        <taxon>Bacteria</taxon>
        <taxon>Bacillati</taxon>
        <taxon>Bacillota</taxon>
        <taxon>Clostridia</taxon>
        <taxon>Lachnospirales</taxon>
        <taxon>Lachnospiraceae</taxon>
        <taxon>Fusibacillus</taxon>
    </lineage>
</organism>
<proteinExistence type="predicted"/>